<dbReference type="AlphaFoldDB" id="A0A037ZLX2"/>
<protein>
    <recommendedName>
        <fullName evidence="2">Activator of Hsp90 ATPase homologue 1/2-like C-terminal domain-containing protein</fullName>
    </recommendedName>
</protein>
<dbReference type="Pfam" id="PF08327">
    <property type="entry name" value="AHSA1"/>
    <property type="match status" value="1"/>
</dbReference>
<dbReference type="EMBL" id="JFKE01000001">
    <property type="protein sequence ID" value="KAJ57401.1"/>
    <property type="molecule type" value="Genomic_DNA"/>
</dbReference>
<proteinExistence type="inferred from homology"/>
<dbReference type="CDD" id="cd07814">
    <property type="entry name" value="SRPBCC_CalC_Aha1-like"/>
    <property type="match status" value="1"/>
</dbReference>
<dbReference type="STRING" id="1454373.ACMU_02540"/>
<gene>
    <name evidence="3" type="ORF">ACMU_02540</name>
</gene>
<reference evidence="3 4" key="1">
    <citation type="submission" date="2014-03" db="EMBL/GenBank/DDBJ databases">
        <title>Draft Genome Sequence of Actibacterium mucosum KCTC 23349, a Marine Alphaproteobacterium with Complex Ionic Requirements Isolated from Mediterranean Seawater at Malvarrosa Beach, Valencia, Spain.</title>
        <authorList>
            <person name="Arahal D.R."/>
            <person name="Shao Z."/>
            <person name="Lai Q."/>
            <person name="Pujalte M.J."/>
        </authorList>
    </citation>
    <scope>NUCLEOTIDE SEQUENCE [LARGE SCALE GENOMIC DNA]</scope>
    <source>
        <strain evidence="3 4">KCTC 23349</strain>
    </source>
</reference>
<name>A0A037ZLX2_9RHOB</name>
<dbReference type="RefSeq" id="WP_035255713.1">
    <property type="nucleotide sequence ID" value="NZ_JFKE01000001.1"/>
</dbReference>
<dbReference type="InterPro" id="IPR023393">
    <property type="entry name" value="START-like_dom_sf"/>
</dbReference>
<comment type="caution">
    <text evidence="3">The sequence shown here is derived from an EMBL/GenBank/DDBJ whole genome shotgun (WGS) entry which is preliminary data.</text>
</comment>
<organism evidence="3 4">
    <name type="scientific">Actibacterium mucosum KCTC 23349</name>
    <dbReference type="NCBI Taxonomy" id="1454373"/>
    <lineage>
        <taxon>Bacteria</taxon>
        <taxon>Pseudomonadati</taxon>
        <taxon>Pseudomonadota</taxon>
        <taxon>Alphaproteobacteria</taxon>
        <taxon>Rhodobacterales</taxon>
        <taxon>Roseobacteraceae</taxon>
        <taxon>Actibacterium</taxon>
    </lineage>
</organism>
<dbReference type="OrthoDB" id="9805228at2"/>
<accession>A0A037ZLX2</accession>
<dbReference type="SUPFAM" id="SSF55961">
    <property type="entry name" value="Bet v1-like"/>
    <property type="match status" value="1"/>
</dbReference>
<comment type="similarity">
    <text evidence="1">Belongs to the AHA1 family.</text>
</comment>
<dbReference type="Proteomes" id="UP000026249">
    <property type="component" value="Unassembled WGS sequence"/>
</dbReference>
<dbReference type="InterPro" id="IPR013538">
    <property type="entry name" value="ASHA1/2-like_C"/>
</dbReference>
<evidence type="ECO:0000259" key="2">
    <source>
        <dbReference type="Pfam" id="PF08327"/>
    </source>
</evidence>
<keyword evidence="4" id="KW-1185">Reference proteome</keyword>
<feature type="domain" description="Activator of Hsp90 ATPase homologue 1/2-like C-terminal" evidence="2">
    <location>
        <begin position="12"/>
        <end position="141"/>
    </location>
</feature>
<evidence type="ECO:0000256" key="1">
    <source>
        <dbReference type="ARBA" id="ARBA00006817"/>
    </source>
</evidence>
<dbReference type="Gene3D" id="3.30.530.20">
    <property type="match status" value="1"/>
</dbReference>
<evidence type="ECO:0000313" key="4">
    <source>
        <dbReference type="Proteomes" id="UP000026249"/>
    </source>
</evidence>
<sequence length="144" mass="15812">MADLNLSREFPVPVDTLFAFLTTPEGTAQWWGPEGYSVTHAELDFTKLGAWTVSMRNAEGTALKISGQVTHVSPPVSLGFTWAWHDPEDIRGEESHVTFTVEATQNGSRLIVDHRDLPDQASADGHVRGWTSTLNRLQAAVSIP</sequence>
<evidence type="ECO:0000313" key="3">
    <source>
        <dbReference type="EMBL" id="KAJ57401.1"/>
    </source>
</evidence>